<gene>
    <name evidence="1" type="ORF">ACFYNZ_31085</name>
</gene>
<dbReference type="EMBL" id="JBIAFJ010000041">
    <property type="protein sequence ID" value="MFE9173853.1"/>
    <property type="molecule type" value="Genomic_DNA"/>
</dbReference>
<dbReference type="PANTHER" id="PTHR42305:SF1">
    <property type="entry name" value="MEMBRANE PROTEIN RV1733C-RELATED"/>
    <property type="match status" value="1"/>
</dbReference>
<accession>A0ABW6L4C8</accession>
<organism evidence="1 2">
    <name type="scientific">Streptomyces kebangsaanensis</name>
    <dbReference type="NCBI Taxonomy" id="864058"/>
    <lineage>
        <taxon>Bacteria</taxon>
        <taxon>Bacillati</taxon>
        <taxon>Actinomycetota</taxon>
        <taxon>Actinomycetes</taxon>
        <taxon>Kitasatosporales</taxon>
        <taxon>Streptomycetaceae</taxon>
        <taxon>Streptomyces</taxon>
    </lineage>
</organism>
<evidence type="ECO:0000313" key="2">
    <source>
        <dbReference type="Proteomes" id="UP001601197"/>
    </source>
</evidence>
<protein>
    <recommendedName>
        <fullName evidence="3">Proline rich protein membrane protein</fullName>
    </recommendedName>
</protein>
<dbReference type="RefSeq" id="WP_388353044.1">
    <property type="nucleotide sequence ID" value="NZ_JBIAFJ010000041.1"/>
</dbReference>
<keyword evidence="2" id="KW-1185">Reference proteome</keyword>
<reference evidence="1 2" key="1">
    <citation type="submission" date="2024-10" db="EMBL/GenBank/DDBJ databases">
        <title>The Natural Products Discovery Center: Release of the First 8490 Sequenced Strains for Exploring Actinobacteria Biosynthetic Diversity.</title>
        <authorList>
            <person name="Kalkreuter E."/>
            <person name="Kautsar S.A."/>
            <person name="Yang D."/>
            <person name="Bader C.D."/>
            <person name="Teijaro C.N."/>
            <person name="Fluegel L."/>
            <person name="Davis C.M."/>
            <person name="Simpson J.R."/>
            <person name="Lauterbach L."/>
            <person name="Steele A.D."/>
            <person name="Gui C."/>
            <person name="Meng S."/>
            <person name="Li G."/>
            <person name="Viehrig K."/>
            <person name="Ye F."/>
            <person name="Su P."/>
            <person name="Kiefer A.F."/>
            <person name="Nichols A."/>
            <person name="Cepeda A.J."/>
            <person name="Yan W."/>
            <person name="Fan B."/>
            <person name="Jiang Y."/>
            <person name="Adhikari A."/>
            <person name="Zheng C.-J."/>
            <person name="Schuster L."/>
            <person name="Cowan T.M."/>
            <person name="Smanski M.J."/>
            <person name="Chevrette M.G."/>
            <person name="De Carvalho L.P.S."/>
            <person name="Shen B."/>
        </authorList>
    </citation>
    <scope>NUCLEOTIDE SEQUENCE [LARGE SCALE GENOMIC DNA]</scope>
    <source>
        <strain evidence="1 2">NPDC007147</strain>
    </source>
</reference>
<dbReference type="InterPro" id="IPR039708">
    <property type="entry name" value="MT1774/Rv1733c-like"/>
</dbReference>
<dbReference type="PANTHER" id="PTHR42305">
    <property type="entry name" value="MEMBRANE PROTEIN RV1733C-RELATED"/>
    <property type="match status" value="1"/>
</dbReference>
<evidence type="ECO:0008006" key="3">
    <source>
        <dbReference type="Google" id="ProtNLM"/>
    </source>
</evidence>
<sequence length="195" mass="21119">MAFRGPKVWLWRWRRNPLKRRTDTVEAWVVLGTWVLTVLAGALAGGTAARGVERGLAQERLQWRPTAALVTERAPGSPAGGGRGSGTALRVWGKVRWTAVDGTEHTGRARVRPGSAAGTPVTVWTDPRGRLVTEPATPAQARTRAGTIGGLAGAGAAAVPLVAGRALRARLEHRRMARWDVEWARFGPLWSRNTW</sequence>
<proteinExistence type="predicted"/>
<name>A0ABW6L4C8_9ACTN</name>
<dbReference type="Proteomes" id="UP001601197">
    <property type="component" value="Unassembled WGS sequence"/>
</dbReference>
<comment type="caution">
    <text evidence="1">The sequence shown here is derived from an EMBL/GenBank/DDBJ whole genome shotgun (WGS) entry which is preliminary data.</text>
</comment>
<evidence type="ECO:0000313" key="1">
    <source>
        <dbReference type="EMBL" id="MFE9173853.1"/>
    </source>
</evidence>